<dbReference type="AlphaFoldDB" id="A0A7J7NFA1"/>
<gene>
    <name evidence="1" type="ORF">GIB67_012577</name>
</gene>
<proteinExistence type="predicted"/>
<sequence>GASLAGRINCLNKRPSGQRICRSQLLVELSDREGTCIEYCIAEWHLCQIELIDSISDPQIVYIYLKSYEVDPGYRSS</sequence>
<evidence type="ECO:0000313" key="1">
    <source>
        <dbReference type="EMBL" id="KAF6165680.1"/>
    </source>
</evidence>
<comment type="caution">
    <text evidence="1">The sequence shown here is derived from an EMBL/GenBank/DDBJ whole genome shotgun (WGS) entry which is preliminary data.</text>
</comment>
<organism evidence="1 2">
    <name type="scientific">Kingdonia uniflora</name>
    <dbReference type="NCBI Taxonomy" id="39325"/>
    <lineage>
        <taxon>Eukaryota</taxon>
        <taxon>Viridiplantae</taxon>
        <taxon>Streptophyta</taxon>
        <taxon>Embryophyta</taxon>
        <taxon>Tracheophyta</taxon>
        <taxon>Spermatophyta</taxon>
        <taxon>Magnoliopsida</taxon>
        <taxon>Ranunculales</taxon>
        <taxon>Circaeasteraceae</taxon>
        <taxon>Kingdonia</taxon>
    </lineage>
</organism>
<dbReference type="Proteomes" id="UP000541444">
    <property type="component" value="Unassembled WGS sequence"/>
</dbReference>
<protein>
    <submittedName>
        <fullName evidence="1">Uncharacterized protein</fullName>
    </submittedName>
</protein>
<accession>A0A7J7NFA1</accession>
<keyword evidence="2" id="KW-1185">Reference proteome</keyword>
<reference evidence="1 2" key="1">
    <citation type="journal article" date="2020" name="IScience">
        <title>Genome Sequencing of the Endangered Kingdonia uniflora (Circaeasteraceae, Ranunculales) Reveals Potential Mechanisms of Evolutionary Specialization.</title>
        <authorList>
            <person name="Sun Y."/>
            <person name="Deng T."/>
            <person name="Zhang A."/>
            <person name="Moore M.J."/>
            <person name="Landis J.B."/>
            <person name="Lin N."/>
            <person name="Zhang H."/>
            <person name="Zhang X."/>
            <person name="Huang J."/>
            <person name="Zhang X."/>
            <person name="Sun H."/>
            <person name="Wang H."/>
        </authorList>
    </citation>
    <scope>NUCLEOTIDE SEQUENCE [LARGE SCALE GENOMIC DNA]</scope>
    <source>
        <strain evidence="1">TB1705</strain>
        <tissue evidence="1">Leaf</tissue>
    </source>
</reference>
<feature type="non-terminal residue" evidence="1">
    <location>
        <position position="1"/>
    </location>
</feature>
<dbReference type="EMBL" id="JACGCM010000816">
    <property type="protein sequence ID" value="KAF6165680.1"/>
    <property type="molecule type" value="Genomic_DNA"/>
</dbReference>
<name>A0A7J7NFA1_9MAGN</name>
<evidence type="ECO:0000313" key="2">
    <source>
        <dbReference type="Proteomes" id="UP000541444"/>
    </source>
</evidence>